<reference evidence="1 2" key="1">
    <citation type="submission" date="2019-07" db="EMBL/GenBank/DDBJ databases">
        <title>Whole genome shotgun sequence of Novosphingobium sediminis NBRC 106119.</title>
        <authorList>
            <person name="Hosoyama A."/>
            <person name="Uohara A."/>
            <person name="Ohji S."/>
            <person name="Ichikawa N."/>
        </authorList>
    </citation>
    <scope>NUCLEOTIDE SEQUENCE [LARGE SCALE GENOMIC DNA]</scope>
    <source>
        <strain evidence="1 2">NBRC 106119</strain>
    </source>
</reference>
<gene>
    <name evidence="1" type="ORF">NSE01_15240</name>
</gene>
<dbReference type="Proteomes" id="UP000321464">
    <property type="component" value="Unassembled WGS sequence"/>
</dbReference>
<accession>A0A512AJ26</accession>
<organism evidence="1 2">
    <name type="scientific">Novosphingobium sediminis</name>
    <dbReference type="NCBI Taxonomy" id="707214"/>
    <lineage>
        <taxon>Bacteria</taxon>
        <taxon>Pseudomonadati</taxon>
        <taxon>Pseudomonadota</taxon>
        <taxon>Alphaproteobacteria</taxon>
        <taxon>Sphingomonadales</taxon>
        <taxon>Sphingomonadaceae</taxon>
        <taxon>Novosphingobium</taxon>
    </lineage>
</organism>
<keyword evidence="2" id="KW-1185">Reference proteome</keyword>
<sequence>MNTALAAAAASLIGTRFRLHGRDPGTGLDCVGVVAEAMRRAGSEPVVPAGYRLRTVSVHGLLPFAQANRFKAVAPSDADVVLVMVSPIQPHLLVRTAGGFIHAHAGIGRVTFLPDPLPWPPTGGWRVPTPLNSTGD</sequence>
<evidence type="ECO:0008006" key="3">
    <source>
        <dbReference type="Google" id="ProtNLM"/>
    </source>
</evidence>
<comment type="caution">
    <text evidence="1">The sequence shown here is derived from an EMBL/GenBank/DDBJ whole genome shotgun (WGS) entry which is preliminary data.</text>
</comment>
<dbReference type="OrthoDB" id="8481272at2"/>
<dbReference type="AlphaFoldDB" id="A0A512AJ26"/>
<name>A0A512AJ26_9SPHN</name>
<dbReference type="RefSeq" id="WP_147159033.1">
    <property type="nucleotide sequence ID" value="NZ_BJYR01000010.1"/>
</dbReference>
<protein>
    <recommendedName>
        <fullName evidence="3">NlpC/P60 domain-containing protein</fullName>
    </recommendedName>
</protein>
<evidence type="ECO:0000313" key="1">
    <source>
        <dbReference type="EMBL" id="GEN99691.1"/>
    </source>
</evidence>
<proteinExistence type="predicted"/>
<dbReference type="EMBL" id="BJYR01000010">
    <property type="protein sequence ID" value="GEN99691.1"/>
    <property type="molecule type" value="Genomic_DNA"/>
</dbReference>
<evidence type="ECO:0000313" key="2">
    <source>
        <dbReference type="Proteomes" id="UP000321464"/>
    </source>
</evidence>
<dbReference type="Gene3D" id="3.90.1720.10">
    <property type="entry name" value="endopeptidase domain like (from Nostoc punctiforme)"/>
    <property type="match status" value="1"/>
</dbReference>